<dbReference type="PROSITE" id="PS01228">
    <property type="entry name" value="COF_1"/>
    <property type="match status" value="1"/>
</dbReference>
<dbReference type="SFLD" id="SFLDS00003">
    <property type="entry name" value="Haloacid_Dehalogenase"/>
    <property type="match status" value="1"/>
</dbReference>
<gene>
    <name evidence="5" type="primary">gph</name>
    <name evidence="5" type="ORF">NBRC110019_10430</name>
</gene>
<dbReference type="GO" id="GO:0006281">
    <property type="term" value="P:DNA repair"/>
    <property type="evidence" value="ECO:0007669"/>
    <property type="project" value="TreeGrafter"/>
</dbReference>
<evidence type="ECO:0000256" key="3">
    <source>
        <dbReference type="ARBA" id="ARBA00006171"/>
    </source>
</evidence>
<comment type="pathway">
    <text evidence="2">Organic acid metabolism; glycolate biosynthesis; glycolate from 2-phosphoglycolate: step 1/1.</text>
</comment>
<dbReference type="SUPFAM" id="SSF56784">
    <property type="entry name" value="HAD-like"/>
    <property type="match status" value="1"/>
</dbReference>
<reference evidence="5" key="1">
    <citation type="submission" date="2022-07" db="EMBL/GenBank/DDBJ databases">
        <title>Taxonomy of Novel Oxalotrophic and Methylotrophic Bacteria.</title>
        <authorList>
            <person name="Sahin N."/>
            <person name="Tani A."/>
        </authorList>
    </citation>
    <scope>NUCLEOTIDE SEQUENCE</scope>
    <source>
        <strain evidence="5">AM327</strain>
    </source>
</reference>
<dbReference type="EMBL" id="BRVP01000006">
    <property type="protein sequence ID" value="GLB52004.1"/>
    <property type="molecule type" value="Genomic_DNA"/>
</dbReference>
<dbReference type="EC" id="3.1.3.18" evidence="4"/>
<dbReference type="InterPro" id="IPR023214">
    <property type="entry name" value="HAD_sf"/>
</dbReference>
<dbReference type="Gene3D" id="1.10.150.240">
    <property type="entry name" value="Putative phosphatase, domain 2"/>
    <property type="match status" value="1"/>
</dbReference>
<dbReference type="AlphaFoldDB" id="A0A9W6B663"/>
<dbReference type="GO" id="GO:0005829">
    <property type="term" value="C:cytosol"/>
    <property type="evidence" value="ECO:0007669"/>
    <property type="project" value="TreeGrafter"/>
</dbReference>
<dbReference type="SFLD" id="SFLDG01135">
    <property type="entry name" value="C1.5.6:_HAD__Beta-PGM__Phospha"/>
    <property type="match status" value="1"/>
</dbReference>
<dbReference type="InterPro" id="IPR050155">
    <property type="entry name" value="HAD-like_hydrolase_sf"/>
</dbReference>
<dbReference type="NCBIfam" id="TIGR01549">
    <property type="entry name" value="HAD-SF-IA-v1"/>
    <property type="match status" value="1"/>
</dbReference>
<name>A0A9W6B663_9FLAO</name>
<dbReference type="InterPro" id="IPR036412">
    <property type="entry name" value="HAD-like_sf"/>
</dbReference>
<comment type="caution">
    <text evidence="5">The sequence shown here is derived from an EMBL/GenBank/DDBJ whole genome shotgun (WGS) entry which is preliminary data.</text>
</comment>
<dbReference type="RefSeq" id="WP_281753055.1">
    <property type="nucleotide sequence ID" value="NZ_BRVP01000006.1"/>
</dbReference>
<evidence type="ECO:0000256" key="1">
    <source>
        <dbReference type="ARBA" id="ARBA00000830"/>
    </source>
</evidence>
<dbReference type="SFLD" id="SFLDG01129">
    <property type="entry name" value="C1.5:_HAD__Beta-PGM__Phosphata"/>
    <property type="match status" value="1"/>
</dbReference>
<dbReference type="Pfam" id="PF13419">
    <property type="entry name" value="HAD_2"/>
    <property type="match status" value="1"/>
</dbReference>
<dbReference type="Proteomes" id="UP001143545">
    <property type="component" value="Unassembled WGS sequence"/>
</dbReference>
<dbReference type="InterPro" id="IPR006439">
    <property type="entry name" value="HAD-SF_hydro_IA"/>
</dbReference>
<organism evidence="5 6">
    <name type="scientific">Neptunitalea chrysea</name>
    <dbReference type="NCBI Taxonomy" id="1647581"/>
    <lineage>
        <taxon>Bacteria</taxon>
        <taxon>Pseudomonadati</taxon>
        <taxon>Bacteroidota</taxon>
        <taxon>Flavobacteriia</taxon>
        <taxon>Flavobacteriales</taxon>
        <taxon>Flavobacteriaceae</taxon>
        <taxon>Neptunitalea</taxon>
    </lineage>
</organism>
<evidence type="ECO:0000313" key="5">
    <source>
        <dbReference type="EMBL" id="GLB52004.1"/>
    </source>
</evidence>
<dbReference type="Gene3D" id="3.40.50.1000">
    <property type="entry name" value="HAD superfamily/HAD-like"/>
    <property type="match status" value="1"/>
</dbReference>
<evidence type="ECO:0000256" key="4">
    <source>
        <dbReference type="ARBA" id="ARBA00013078"/>
    </source>
</evidence>
<comment type="catalytic activity">
    <reaction evidence="1">
        <text>2-phosphoglycolate + H2O = glycolate + phosphate</text>
        <dbReference type="Rhea" id="RHEA:14369"/>
        <dbReference type="ChEBI" id="CHEBI:15377"/>
        <dbReference type="ChEBI" id="CHEBI:29805"/>
        <dbReference type="ChEBI" id="CHEBI:43474"/>
        <dbReference type="ChEBI" id="CHEBI:58033"/>
        <dbReference type="EC" id="3.1.3.18"/>
    </reaction>
</comment>
<evidence type="ECO:0000256" key="2">
    <source>
        <dbReference type="ARBA" id="ARBA00004818"/>
    </source>
</evidence>
<dbReference type="PANTHER" id="PTHR43434:SF1">
    <property type="entry name" value="PHOSPHOGLYCOLATE PHOSPHATASE"/>
    <property type="match status" value="1"/>
</dbReference>
<dbReference type="PANTHER" id="PTHR43434">
    <property type="entry name" value="PHOSPHOGLYCOLATE PHOSPHATASE"/>
    <property type="match status" value="1"/>
</dbReference>
<accession>A0A9W6B663</accession>
<proteinExistence type="inferred from homology"/>
<comment type="similarity">
    <text evidence="3">Belongs to the HAD-like hydrolase superfamily. CbbY/CbbZ/Gph/YieH family.</text>
</comment>
<keyword evidence="6" id="KW-1185">Reference proteome</keyword>
<sequence>MAQYKAVIFDLDGTLVNSIDDLAESINEVLRTANFPVHTIEKCKSFIGSGMRKLVYRALPESARSDEEVSNYTNKLIEIYGERCTLKTYPYDHIVAVLDKLAFESIVIAVLSNKIDHLTKKIVNYFFSDYEIKEVYGVKDDRLKKPNPEVTLQIAKNLNLAPMEILFVGDSDIDIQVARNAGMDVASVTWGFQPKEKLVGSKPDYIIDSPLELIAVIS</sequence>
<dbReference type="PRINTS" id="PR00413">
    <property type="entry name" value="HADHALOGNASE"/>
</dbReference>
<dbReference type="InterPro" id="IPR041492">
    <property type="entry name" value="HAD_2"/>
</dbReference>
<protein>
    <recommendedName>
        <fullName evidence="4">phosphoglycolate phosphatase</fullName>
        <ecNumber evidence="4">3.1.3.18</ecNumber>
    </recommendedName>
</protein>
<dbReference type="GO" id="GO:0008967">
    <property type="term" value="F:phosphoglycolate phosphatase activity"/>
    <property type="evidence" value="ECO:0007669"/>
    <property type="project" value="UniProtKB-EC"/>
</dbReference>
<evidence type="ECO:0000313" key="6">
    <source>
        <dbReference type="Proteomes" id="UP001143545"/>
    </source>
</evidence>
<dbReference type="InterPro" id="IPR023198">
    <property type="entry name" value="PGP-like_dom2"/>
</dbReference>